<dbReference type="InterPro" id="IPR006634">
    <property type="entry name" value="TLC-dom"/>
</dbReference>
<keyword evidence="8" id="KW-1185">Reference proteome</keyword>
<dbReference type="PANTHER" id="PTHR13439:SF66">
    <property type="entry name" value="BCDNA.GH12326"/>
    <property type="match status" value="1"/>
</dbReference>
<evidence type="ECO:0000256" key="5">
    <source>
        <dbReference type="PROSITE-ProRule" id="PRU00205"/>
    </source>
</evidence>
<dbReference type="PROSITE" id="PS50922">
    <property type="entry name" value="TLC"/>
    <property type="match status" value="1"/>
</dbReference>
<dbReference type="PANTHER" id="PTHR13439">
    <property type="entry name" value="CT120 PROTEIN"/>
    <property type="match status" value="1"/>
</dbReference>
<name>A0ABM0LTZ2_SACKO</name>
<keyword evidence="4 5" id="KW-0472">Membrane</keyword>
<accession>A0ABM0LTZ2</accession>
<feature type="transmembrane region" description="Helical" evidence="6">
    <location>
        <begin position="148"/>
        <end position="173"/>
    </location>
</feature>
<evidence type="ECO:0000313" key="9">
    <source>
        <dbReference type="RefSeq" id="XP_006811233.1"/>
    </source>
</evidence>
<dbReference type="GeneID" id="102802240"/>
<feature type="transmembrane region" description="Helical" evidence="6">
    <location>
        <begin position="115"/>
        <end position="136"/>
    </location>
</feature>
<evidence type="ECO:0000256" key="6">
    <source>
        <dbReference type="SAM" id="Phobius"/>
    </source>
</evidence>
<feature type="transmembrane region" description="Helical" evidence="6">
    <location>
        <begin position="41"/>
        <end position="63"/>
    </location>
</feature>
<organism evidence="8 9">
    <name type="scientific">Saccoglossus kowalevskii</name>
    <name type="common">Acorn worm</name>
    <dbReference type="NCBI Taxonomy" id="10224"/>
    <lineage>
        <taxon>Eukaryota</taxon>
        <taxon>Metazoa</taxon>
        <taxon>Hemichordata</taxon>
        <taxon>Enteropneusta</taxon>
        <taxon>Harrimaniidae</taxon>
        <taxon>Saccoglossus</taxon>
    </lineage>
</organism>
<dbReference type="SMART" id="SM00724">
    <property type="entry name" value="TLC"/>
    <property type="match status" value="1"/>
</dbReference>
<gene>
    <name evidence="9" type="primary">LOC102802240</name>
</gene>
<evidence type="ECO:0000313" key="8">
    <source>
        <dbReference type="Proteomes" id="UP000694865"/>
    </source>
</evidence>
<evidence type="ECO:0000256" key="4">
    <source>
        <dbReference type="ARBA" id="ARBA00023136"/>
    </source>
</evidence>
<dbReference type="Proteomes" id="UP000694865">
    <property type="component" value="Unplaced"/>
</dbReference>
<feature type="transmembrane region" description="Helical" evidence="6">
    <location>
        <begin position="188"/>
        <end position="209"/>
    </location>
</feature>
<feature type="transmembrane region" description="Helical" evidence="6">
    <location>
        <begin position="75"/>
        <end position="95"/>
    </location>
</feature>
<dbReference type="Pfam" id="PF03798">
    <property type="entry name" value="TRAM_LAG1_CLN8"/>
    <property type="match status" value="1"/>
</dbReference>
<sequence>MLLSCFLVGSAFFPGRFYLCRNVLMNLSKSVDNNNLINNTIAVKCVSGIQATLASISGLVIANACQDDVLYQRHWLTNCYAAFAAPYMLYDIYAMFIIHTSKYPHLYPRNDKGDFFVGCFYTMELANPFLCLRAVLNVLGRTKNNLYLINGITILITYFICRILIFPYIYYIYGHGRNLSVWQVPSSIPLHCNIGCMLILSFQVFWYSMIIKAASRTLRNINQSVASSGNKNQSDSLLKTR</sequence>
<comment type="subcellular location">
    <subcellularLocation>
        <location evidence="1">Membrane</location>
        <topology evidence="1">Multi-pass membrane protein</topology>
    </subcellularLocation>
</comment>
<evidence type="ECO:0000256" key="3">
    <source>
        <dbReference type="ARBA" id="ARBA00022989"/>
    </source>
</evidence>
<reference evidence="9" key="1">
    <citation type="submission" date="2025-08" db="UniProtKB">
        <authorList>
            <consortium name="RefSeq"/>
        </authorList>
    </citation>
    <scope>IDENTIFICATION</scope>
    <source>
        <tissue evidence="9">Testes</tissue>
    </source>
</reference>
<protein>
    <submittedName>
        <fullName evidence="9">Protein FAM57A-like</fullName>
    </submittedName>
</protein>
<evidence type="ECO:0000256" key="2">
    <source>
        <dbReference type="ARBA" id="ARBA00022692"/>
    </source>
</evidence>
<keyword evidence="2 5" id="KW-0812">Transmembrane</keyword>
<feature type="domain" description="TLC" evidence="7">
    <location>
        <begin position="36"/>
        <end position="219"/>
    </location>
</feature>
<keyword evidence="3 6" id="KW-1133">Transmembrane helix</keyword>
<evidence type="ECO:0000259" key="7">
    <source>
        <dbReference type="PROSITE" id="PS50922"/>
    </source>
</evidence>
<evidence type="ECO:0000256" key="1">
    <source>
        <dbReference type="ARBA" id="ARBA00004141"/>
    </source>
</evidence>
<proteinExistence type="predicted"/>
<dbReference type="InterPro" id="IPR050846">
    <property type="entry name" value="TLCD"/>
</dbReference>
<dbReference type="RefSeq" id="XP_006811233.1">
    <property type="nucleotide sequence ID" value="XM_006811170.1"/>
</dbReference>